<dbReference type="InterPro" id="IPR001839">
    <property type="entry name" value="TGF-b_C"/>
</dbReference>
<dbReference type="EMBL" id="NCKU01015034">
    <property type="protein sequence ID" value="RWR99471.1"/>
    <property type="molecule type" value="Genomic_DNA"/>
</dbReference>
<evidence type="ECO:0000256" key="1">
    <source>
        <dbReference type="ARBA" id="ARBA00004613"/>
    </source>
</evidence>
<evidence type="ECO:0000313" key="5">
    <source>
        <dbReference type="EMBL" id="RWR99471.1"/>
    </source>
</evidence>
<gene>
    <name evidence="5" type="ORF">B4U79_19208</name>
</gene>
<name>A0A3S4Q6K4_9ACAR</name>
<dbReference type="InterPro" id="IPR029034">
    <property type="entry name" value="Cystine-knot_cytokine"/>
</dbReference>
<dbReference type="Gene3D" id="2.10.90.10">
    <property type="entry name" value="Cystine-knot cytokines"/>
    <property type="match status" value="1"/>
</dbReference>
<dbReference type="AlphaFoldDB" id="A0A3S4Q6K4"/>
<accession>A0A3S4Q6K4</accession>
<reference evidence="5 6" key="1">
    <citation type="journal article" date="2018" name="Gigascience">
        <title>Genomes of trombidid mites reveal novel predicted allergens and laterally-transferred genes associated with secondary metabolism.</title>
        <authorList>
            <person name="Dong X."/>
            <person name="Chaisiri K."/>
            <person name="Xia D."/>
            <person name="Armstrong S.D."/>
            <person name="Fang Y."/>
            <person name="Donnelly M.J."/>
            <person name="Kadowaki T."/>
            <person name="McGarry J.W."/>
            <person name="Darby A.C."/>
            <person name="Makepeace B.L."/>
        </authorList>
    </citation>
    <scope>NUCLEOTIDE SEQUENCE [LARGE SCALE GENOMIC DNA]</scope>
    <source>
        <strain evidence="5">UoL-WK</strain>
    </source>
</reference>
<evidence type="ECO:0000313" key="6">
    <source>
        <dbReference type="Proteomes" id="UP000285301"/>
    </source>
</evidence>
<dbReference type="Pfam" id="PF00019">
    <property type="entry name" value="TGF_beta"/>
    <property type="match status" value="1"/>
</dbReference>
<evidence type="ECO:0000256" key="3">
    <source>
        <dbReference type="RuleBase" id="RU000354"/>
    </source>
</evidence>
<dbReference type="SUPFAM" id="SSF57501">
    <property type="entry name" value="Cystine-knot cytokines"/>
    <property type="match status" value="1"/>
</dbReference>
<dbReference type="GO" id="GO:0008083">
    <property type="term" value="F:growth factor activity"/>
    <property type="evidence" value="ECO:0007669"/>
    <property type="project" value="UniProtKB-KW"/>
</dbReference>
<organism evidence="5 6">
    <name type="scientific">Dinothrombium tinctorium</name>
    <dbReference type="NCBI Taxonomy" id="1965070"/>
    <lineage>
        <taxon>Eukaryota</taxon>
        <taxon>Metazoa</taxon>
        <taxon>Ecdysozoa</taxon>
        <taxon>Arthropoda</taxon>
        <taxon>Chelicerata</taxon>
        <taxon>Arachnida</taxon>
        <taxon>Acari</taxon>
        <taxon>Acariformes</taxon>
        <taxon>Trombidiformes</taxon>
        <taxon>Prostigmata</taxon>
        <taxon>Anystina</taxon>
        <taxon>Parasitengona</taxon>
        <taxon>Trombidioidea</taxon>
        <taxon>Trombidiidae</taxon>
        <taxon>Dinothrombium</taxon>
    </lineage>
</organism>
<comment type="caution">
    <text evidence="5">The sequence shown here is derived from an EMBL/GenBank/DDBJ whole genome shotgun (WGS) entry which is preliminary data.</text>
</comment>
<dbReference type="GO" id="GO:0005576">
    <property type="term" value="C:extracellular region"/>
    <property type="evidence" value="ECO:0007669"/>
    <property type="project" value="UniProtKB-SubCell"/>
</dbReference>
<protein>
    <recommendedName>
        <fullName evidence="4">TGF-beta family profile domain-containing protein</fullName>
    </recommendedName>
</protein>
<proteinExistence type="inferred from homology"/>
<feature type="domain" description="TGF-beta family profile" evidence="4">
    <location>
        <begin position="1"/>
        <end position="40"/>
    </location>
</feature>
<feature type="non-terminal residue" evidence="5">
    <location>
        <position position="40"/>
    </location>
</feature>
<dbReference type="Proteomes" id="UP000285301">
    <property type="component" value="Unassembled WGS sequence"/>
</dbReference>
<dbReference type="PROSITE" id="PS51362">
    <property type="entry name" value="TGF_BETA_2"/>
    <property type="match status" value="1"/>
</dbReference>
<keyword evidence="3" id="KW-0339">Growth factor</keyword>
<evidence type="ECO:0000259" key="4">
    <source>
        <dbReference type="PROSITE" id="PS51362"/>
    </source>
</evidence>
<sequence>TNNCDSSKECCKQSHYISLKQTEWDDWIILPEEYNLMFVS</sequence>
<dbReference type="OrthoDB" id="10019514at2759"/>
<feature type="non-terminal residue" evidence="5">
    <location>
        <position position="1"/>
    </location>
</feature>
<evidence type="ECO:0000256" key="2">
    <source>
        <dbReference type="ARBA" id="ARBA00022525"/>
    </source>
</evidence>
<comment type="subcellular location">
    <subcellularLocation>
        <location evidence="1">Secreted</location>
    </subcellularLocation>
</comment>
<comment type="similarity">
    <text evidence="3">Belongs to the TGF-beta family.</text>
</comment>
<keyword evidence="2" id="KW-0964">Secreted</keyword>
<keyword evidence="6" id="KW-1185">Reference proteome</keyword>